<dbReference type="Pfam" id="PF00578">
    <property type="entry name" value="AhpC-TSA"/>
    <property type="match status" value="1"/>
</dbReference>
<dbReference type="RefSeq" id="WP_216323733.1">
    <property type="nucleotide sequence ID" value="NZ_JAHKRT010000004.1"/>
</dbReference>
<accession>A0ABS6BIH3</accession>
<reference evidence="3 4" key="1">
    <citation type="submission" date="2021-06" db="EMBL/GenBank/DDBJ databases">
        <title>Sphingomonas sp. XMGL2, whole genome shotgun sequencing project.</title>
        <authorList>
            <person name="Zhao G."/>
            <person name="Shen L."/>
        </authorList>
    </citation>
    <scope>NUCLEOTIDE SEQUENCE [LARGE SCALE GENOMIC DNA]</scope>
    <source>
        <strain evidence="3 4">XMGL2</strain>
    </source>
</reference>
<feature type="domain" description="Thioredoxin" evidence="2">
    <location>
        <begin position="49"/>
        <end position="186"/>
    </location>
</feature>
<feature type="chain" id="PRO_5045639454" evidence="1">
    <location>
        <begin position="20"/>
        <end position="342"/>
    </location>
</feature>
<evidence type="ECO:0000313" key="4">
    <source>
        <dbReference type="Proteomes" id="UP000776276"/>
    </source>
</evidence>
<evidence type="ECO:0000256" key="1">
    <source>
        <dbReference type="SAM" id="SignalP"/>
    </source>
</evidence>
<dbReference type="PROSITE" id="PS51352">
    <property type="entry name" value="THIOREDOXIN_2"/>
    <property type="match status" value="1"/>
</dbReference>
<sequence length="342" mass="36492">MNAHILTSLVFLLAGACHAQEERQMPDPQAAAPRPDDNGYVAEDPQLAALVGRPAPAMTLRTVDGGALDLTSLYGTQPVYLKLWATYCIPCRVQMPGFEKLYENYGDRMKVVAVNAGFGDDAAKVRAFVARAGMRMPVAIDDGSLGAWLHMEATPLHLLIGRDGRITYAGHQDGAPLNAAIRKLVAEATAAGPVASARVETVPALRPGDAVPALMLRDADDRPMPLTAGAAPNGRAILFTASWCESYLAETEPANAAQCRKAREQAGAEAKKGGRDWTVVVAHLWTTPDAINRFRAGFDGPVRMGFDRDGLAFRRFGISHFPAVALITPDGRLEKIVSPAGG</sequence>
<protein>
    <submittedName>
        <fullName evidence="3">Redoxin family protein</fullName>
    </submittedName>
</protein>
<comment type="caution">
    <text evidence="3">The sequence shown here is derived from an EMBL/GenBank/DDBJ whole genome shotgun (WGS) entry which is preliminary data.</text>
</comment>
<dbReference type="PANTHER" id="PTHR42852:SF13">
    <property type="entry name" value="PROTEIN DIPZ"/>
    <property type="match status" value="1"/>
</dbReference>
<dbReference type="PANTHER" id="PTHR42852">
    <property type="entry name" value="THIOL:DISULFIDE INTERCHANGE PROTEIN DSBE"/>
    <property type="match status" value="1"/>
</dbReference>
<dbReference type="InterPro" id="IPR050553">
    <property type="entry name" value="Thioredoxin_ResA/DsbE_sf"/>
</dbReference>
<feature type="signal peptide" evidence="1">
    <location>
        <begin position="1"/>
        <end position="19"/>
    </location>
</feature>
<keyword evidence="4" id="KW-1185">Reference proteome</keyword>
<dbReference type="InterPro" id="IPR000866">
    <property type="entry name" value="AhpC/TSA"/>
</dbReference>
<gene>
    <name evidence="3" type="ORF">KOF26_09540</name>
</gene>
<dbReference type="Proteomes" id="UP000776276">
    <property type="component" value="Unassembled WGS sequence"/>
</dbReference>
<proteinExistence type="predicted"/>
<dbReference type="InterPro" id="IPR013766">
    <property type="entry name" value="Thioredoxin_domain"/>
</dbReference>
<organism evidence="3 4">
    <name type="scientific">Sphingomonas quercus</name>
    <dbReference type="NCBI Taxonomy" id="2842451"/>
    <lineage>
        <taxon>Bacteria</taxon>
        <taxon>Pseudomonadati</taxon>
        <taxon>Pseudomonadota</taxon>
        <taxon>Alphaproteobacteria</taxon>
        <taxon>Sphingomonadales</taxon>
        <taxon>Sphingomonadaceae</taxon>
        <taxon>Sphingomonas</taxon>
    </lineage>
</organism>
<evidence type="ECO:0000259" key="2">
    <source>
        <dbReference type="PROSITE" id="PS51352"/>
    </source>
</evidence>
<dbReference type="CDD" id="cd02966">
    <property type="entry name" value="TlpA_like_family"/>
    <property type="match status" value="1"/>
</dbReference>
<name>A0ABS6BIH3_9SPHN</name>
<dbReference type="EMBL" id="JAHKRT010000004">
    <property type="protein sequence ID" value="MBU3078108.1"/>
    <property type="molecule type" value="Genomic_DNA"/>
</dbReference>
<keyword evidence="1" id="KW-0732">Signal</keyword>
<evidence type="ECO:0000313" key="3">
    <source>
        <dbReference type="EMBL" id="MBU3078108.1"/>
    </source>
</evidence>